<dbReference type="OrthoDB" id="8794394at2"/>
<dbReference type="CDD" id="cd02976">
    <property type="entry name" value="NrdH"/>
    <property type="match status" value="1"/>
</dbReference>
<feature type="region of interest" description="Disordered" evidence="1">
    <location>
        <begin position="184"/>
        <end position="223"/>
    </location>
</feature>
<dbReference type="PROSITE" id="PS51354">
    <property type="entry name" value="GLUTAREDOXIN_2"/>
    <property type="match status" value="1"/>
</dbReference>
<organism evidence="5 6">
    <name type="scientific">Caenimonas sedimenti</name>
    <dbReference type="NCBI Taxonomy" id="2596921"/>
    <lineage>
        <taxon>Bacteria</taxon>
        <taxon>Pseudomonadati</taxon>
        <taxon>Pseudomonadota</taxon>
        <taxon>Betaproteobacteria</taxon>
        <taxon>Burkholderiales</taxon>
        <taxon>Comamonadaceae</taxon>
        <taxon>Caenimonas</taxon>
    </lineage>
</organism>
<evidence type="ECO:0000256" key="1">
    <source>
        <dbReference type="SAM" id="MobiDB-lite"/>
    </source>
</evidence>
<evidence type="ECO:0000313" key="5">
    <source>
        <dbReference type="EMBL" id="TWO67012.1"/>
    </source>
</evidence>
<keyword evidence="6" id="KW-1185">Reference proteome</keyword>
<reference evidence="5 6" key="1">
    <citation type="submission" date="2019-07" db="EMBL/GenBank/DDBJ databases">
        <title>Caenimonas sedimenti sp. nov., isolated from activated sludge.</title>
        <authorList>
            <person name="Xu J."/>
        </authorList>
    </citation>
    <scope>NUCLEOTIDE SEQUENCE [LARGE SCALE GENOMIC DNA]</scope>
    <source>
        <strain evidence="5 6">HX-9-20</strain>
    </source>
</reference>
<evidence type="ECO:0000256" key="2">
    <source>
        <dbReference type="SAM" id="SignalP"/>
    </source>
</evidence>
<feature type="region of interest" description="Disordered" evidence="1">
    <location>
        <begin position="40"/>
        <end position="64"/>
    </location>
</feature>
<evidence type="ECO:0000313" key="6">
    <source>
        <dbReference type="Proteomes" id="UP000318199"/>
    </source>
</evidence>
<evidence type="ECO:0000259" key="4">
    <source>
        <dbReference type="Pfam" id="PF13511"/>
    </source>
</evidence>
<dbReference type="Gene3D" id="3.40.30.10">
    <property type="entry name" value="Glutaredoxin"/>
    <property type="match status" value="1"/>
</dbReference>
<protein>
    <submittedName>
        <fullName evidence="5">Glutaredoxin family protein</fullName>
    </submittedName>
</protein>
<dbReference type="Proteomes" id="UP000318199">
    <property type="component" value="Unassembled WGS sequence"/>
</dbReference>
<dbReference type="InterPro" id="IPR025392">
    <property type="entry name" value="DUF4124"/>
</dbReference>
<feature type="signal peptide" evidence="2">
    <location>
        <begin position="1"/>
        <end position="25"/>
    </location>
</feature>
<dbReference type="InterPro" id="IPR036249">
    <property type="entry name" value="Thioredoxin-like_sf"/>
</dbReference>
<evidence type="ECO:0000259" key="3">
    <source>
        <dbReference type="Pfam" id="PF00462"/>
    </source>
</evidence>
<dbReference type="AlphaFoldDB" id="A0A562ZH14"/>
<gene>
    <name evidence="5" type="ORF">FN976_26125</name>
</gene>
<feature type="compositionally biased region" description="Low complexity" evidence="1">
    <location>
        <begin position="48"/>
        <end position="63"/>
    </location>
</feature>
<proteinExistence type="predicted"/>
<accession>A0A562ZH14</accession>
<dbReference type="Pfam" id="PF00462">
    <property type="entry name" value="Glutaredoxin"/>
    <property type="match status" value="1"/>
</dbReference>
<feature type="compositionally biased region" description="Low complexity" evidence="1">
    <location>
        <begin position="184"/>
        <end position="211"/>
    </location>
</feature>
<keyword evidence="2" id="KW-0732">Signal</keyword>
<dbReference type="SUPFAM" id="SSF52833">
    <property type="entry name" value="Thioredoxin-like"/>
    <property type="match status" value="1"/>
</dbReference>
<dbReference type="Pfam" id="PF13511">
    <property type="entry name" value="DUF4124"/>
    <property type="match status" value="1"/>
</dbReference>
<feature type="chain" id="PRO_5022034760" evidence="2">
    <location>
        <begin position="26"/>
        <end position="223"/>
    </location>
</feature>
<name>A0A562ZH14_9BURK</name>
<sequence>MVSRPRFAMAALVGLLAAASFGAGAQQVYRIIGPDGKVTFSDKPPPAATAKAGTAPGGSATASAGGGGSGLGALPFELRNVATKYPVTLYTGPECGPCVAGRGFLDSRGIPYTERTVSTADDIDALKRLAGAARLPFLTIGSQQLRGFSDAEWSSFLDAAGYPKSSQLPSGFRRPAAAPLVAVQAPPQPTAAAAGQAAQNEPAAAATTAAPADPPANPSGIRF</sequence>
<feature type="domain" description="Glutaredoxin" evidence="3">
    <location>
        <begin position="87"/>
        <end position="142"/>
    </location>
</feature>
<dbReference type="InterPro" id="IPR002109">
    <property type="entry name" value="Glutaredoxin"/>
</dbReference>
<comment type="caution">
    <text evidence="5">The sequence shown here is derived from an EMBL/GenBank/DDBJ whole genome shotgun (WGS) entry which is preliminary data.</text>
</comment>
<dbReference type="EMBL" id="VOBQ01000024">
    <property type="protein sequence ID" value="TWO67012.1"/>
    <property type="molecule type" value="Genomic_DNA"/>
</dbReference>
<dbReference type="RefSeq" id="WP_145896505.1">
    <property type="nucleotide sequence ID" value="NZ_VOBQ01000024.1"/>
</dbReference>
<feature type="domain" description="DUF4124" evidence="4">
    <location>
        <begin position="15"/>
        <end position="53"/>
    </location>
</feature>